<organism evidence="1 2">
    <name type="scientific">Rhizopus delemar (strain RA 99-880 / ATCC MYA-4621 / FGSC 9543 / NRRL 43880)</name>
    <name type="common">Mucormycosis agent</name>
    <name type="synonym">Rhizopus arrhizus var. delemar</name>
    <dbReference type="NCBI Taxonomy" id="246409"/>
    <lineage>
        <taxon>Eukaryota</taxon>
        <taxon>Fungi</taxon>
        <taxon>Fungi incertae sedis</taxon>
        <taxon>Mucoromycota</taxon>
        <taxon>Mucoromycotina</taxon>
        <taxon>Mucoromycetes</taxon>
        <taxon>Mucorales</taxon>
        <taxon>Mucorineae</taxon>
        <taxon>Rhizopodaceae</taxon>
        <taxon>Rhizopus</taxon>
    </lineage>
</organism>
<keyword evidence="2" id="KW-1185">Reference proteome</keyword>
<name>I1CAV5_RHIO9</name>
<proteinExistence type="predicted"/>
<gene>
    <name evidence="1" type="ORF">RO3G_10295</name>
</gene>
<dbReference type="EMBL" id="CH476739">
    <property type="protein sequence ID" value="EIE85585.1"/>
    <property type="molecule type" value="Genomic_DNA"/>
</dbReference>
<dbReference type="InParanoid" id="I1CAV5"/>
<accession>I1CAV5</accession>
<dbReference type="Proteomes" id="UP000009138">
    <property type="component" value="Unassembled WGS sequence"/>
</dbReference>
<dbReference type="AlphaFoldDB" id="I1CAV5"/>
<evidence type="ECO:0000313" key="2">
    <source>
        <dbReference type="Proteomes" id="UP000009138"/>
    </source>
</evidence>
<evidence type="ECO:0000313" key="1">
    <source>
        <dbReference type="EMBL" id="EIE85585.1"/>
    </source>
</evidence>
<dbReference type="VEuPathDB" id="FungiDB:RO3G_10295"/>
<dbReference type="RefSeq" id="XP_067520981.1">
    <property type="nucleotide sequence ID" value="XM_067664880.1"/>
</dbReference>
<protein>
    <submittedName>
        <fullName evidence="1">Uncharacterized protein</fullName>
    </submittedName>
</protein>
<sequence length="126" mass="15199">MTTSSLFLTYCRFHKATSSRVHQFCFVAKAKMKLRDQIKNWTPFHDECICLEAHYNTITYIKARRLKCYGVSLYDFPWDWTYSRDIQRNKKPKMSMNYWSESKLSKKHLIGKLIFKLQEELQEVSL</sequence>
<reference evidence="1 2" key="1">
    <citation type="journal article" date="2009" name="PLoS Genet.">
        <title>Genomic analysis of the basal lineage fungus Rhizopus oryzae reveals a whole-genome duplication.</title>
        <authorList>
            <person name="Ma L.-J."/>
            <person name="Ibrahim A.S."/>
            <person name="Skory C."/>
            <person name="Grabherr M.G."/>
            <person name="Burger G."/>
            <person name="Butler M."/>
            <person name="Elias M."/>
            <person name="Idnurm A."/>
            <person name="Lang B.F."/>
            <person name="Sone T."/>
            <person name="Abe A."/>
            <person name="Calvo S.E."/>
            <person name="Corrochano L.M."/>
            <person name="Engels R."/>
            <person name="Fu J."/>
            <person name="Hansberg W."/>
            <person name="Kim J.-M."/>
            <person name="Kodira C.D."/>
            <person name="Koehrsen M.J."/>
            <person name="Liu B."/>
            <person name="Miranda-Saavedra D."/>
            <person name="O'Leary S."/>
            <person name="Ortiz-Castellanos L."/>
            <person name="Poulter R."/>
            <person name="Rodriguez-Romero J."/>
            <person name="Ruiz-Herrera J."/>
            <person name="Shen Y.-Q."/>
            <person name="Zeng Q."/>
            <person name="Galagan J."/>
            <person name="Birren B.W."/>
            <person name="Cuomo C.A."/>
            <person name="Wickes B.L."/>
        </authorList>
    </citation>
    <scope>NUCLEOTIDE SEQUENCE [LARGE SCALE GENOMIC DNA]</scope>
    <source>
        <strain evidence="2">RA 99-880 / ATCC MYA-4621 / FGSC 9543 / NRRL 43880</strain>
    </source>
</reference>
<dbReference type="GeneID" id="93617261"/>